<comment type="pathway">
    <text evidence="1">Amino-acid degradation; L-valine degradation.</text>
</comment>
<dbReference type="GO" id="GO:0008442">
    <property type="term" value="F:3-hydroxyisobutyrate dehydrogenase activity"/>
    <property type="evidence" value="ECO:0007669"/>
    <property type="project" value="UniProtKB-EC"/>
</dbReference>
<dbReference type="InterPro" id="IPR036291">
    <property type="entry name" value="NAD(P)-bd_dom_sf"/>
</dbReference>
<keyword evidence="11" id="KW-1185">Reference proteome</keyword>
<evidence type="ECO:0000313" key="11">
    <source>
        <dbReference type="Proteomes" id="UP001530293"/>
    </source>
</evidence>
<comment type="catalytic activity">
    <reaction evidence="7">
        <text>3-hydroxy-2-methylpropanoate + NAD(+) = 2-methyl-3-oxopropanoate + NADH + H(+)</text>
        <dbReference type="Rhea" id="RHEA:17681"/>
        <dbReference type="ChEBI" id="CHEBI:11805"/>
        <dbReference type="ChEBI" id="CHEBI:15378"/>
        <dbReference type="ChEBI" id="CHEBI:57540"/>
        <dbReference type="ChEBI" id="CHEBI:57700"/>
        <dbReference type="ChEBI" id="CHEBI:57945"/>
        <dbReference type="EC" id="1.1.1.31"/>
    </reaction>
</comment>
<dbReference type="Pfam" id="PF03446">
    <property type="entry name" value="NAD_binding_2"/>
    <property type="match status" value="1"/>
</dbReference>
<evidence type="ECO:0000313" key="10">
    <source>
        <dbReference type="EMBL" id="KAL3764319.1"/>
    </source>
</evidence>
<name>A0ABD3MK57_9STRA</name>
<proteinExistence type="inferred from homology"/>
<evidence type="ECO:0000256" key="8">
    <source>
        <dbReference type="SAM" id="MobiDB-lite"/>
    </source>
</evidence>
<accession>A0ABD3MK57</accession>
<dbReference type="Proteomes" id="UP001530293">
    <property type="component" value="Unassembled WGS sequence"/>
</dbReference>
<feature type="compositionally biased region" description="Low complexity" evidence="8">
    <location>
        <begin position="244"/>
        <end position="253"/>
    </location>
</feature>
<dbReference type="AlphaFoldDB" id="A0ABD3MK57"/>
<comment type="caution">
    <text evidence="10">The sequence shown here is derived from an EMBL/GenBank/DDBJ whole genome shotgun (WGS) entry which is preliminary data.</text>
</comment>
<dbReference type="EC" id="1.1.1.31" evidence="3"/>
<gene>
    <name evidence="10" type="ORF">ACHAWU_004131</name>
</gene>
<keyword evidence="4" id="KW-0101">Branched-chain amino acid catabolism</keyword>
<evidence type="ECO:0000256" key="1">
    <source>
        <dbReference type="ARBA" id="ARBA00005109"/>
    </source>
</evidence>
<dbReference type="PANTHER" id="PTHR22981">
    <property type="entry name" value="3-HYDROXYISOBUTYRATE DEHYDROGENASE-RELATED"/>
    <property type="match status" value="1"/>
</dbReference>
<dbReference type="InterPro" id="IPR008927">
    <property type="entry name" value="6-PGluconate_DH-like_C_sf"/>
</dbReference>
<organism evidence="10 11">
    <name type="scientific">Discostella pseudostelligera</name>
    <dbReference type="NCBI Taxonomy" id="259834"/>
    <lineage>
        <taxon>Eukaryota</taxon>
        <taxon>Sar</taxon>
        <taxon>Stramenopiles</taxon>
        <taxon>Ochrophyta</taxon>
        <taxon>Bacillariophyta</taxon>
        <taxon>Coscinodiscophyceae</taxon>
        <taxon>Thalassiosirophycidae</taxon>
        <taxon>Stephanodiscales</taxon>
        <taxon>Stephanodiscaceae</taxon>
        <taxon>Discostella</taxon>
    </lineage>
</organism>
<keyword evidence="5" id="KW-0560">Oxidoreductase</keyword>
<dbReference type="InterPro" id="IPR013328">
    <property type="entry name" value="6PGD_dom2"/>
</dbReference>
<feature type="region of interest" description="Disordered" evidence="8">
    <location>
        <begin position="241"/>
        <end position="281"/>
    </location>
</feature>
<evidence type="ECO:0000256" key="5">
    <source>
        <dbReference type="ARBA" id="ARBA00023002"/>
    </source>
</evidence>
<evidence type="ECO:0000256" key="6">
    <source>
        <dbReference type="ARBA" id="ARBA00023027"/>
    </source>
</evidence>
<evidence type="ECO:0000256" key="7">
    <source>
        <dbReference type="ARBA" id="ARBA00049197"/>
    </source>
</evidence>
<dbReference type="PANTHER" id="PTHR22981:SF7">
    <property type="entry name" value="3-HYDROXYISOBUTYRATE DEHYDROGENASE, MITOCHONDRIAL"/>
    <property type="match status" value="1"/>
</dbReference>
<dbReference type="InterPro" id="IPR002204">
    <property type="entry name" value="3-OH-isobutyrate_DH-rel_CS"/>
</dbReference>
<evidence type="ECO:0000256" key="4">
    <source>
        <dbReference type="ARBA" id="ARBA00022456"/>
    </source>
</evidence>
<comment type="similarity">
    <text evidence="2">Belongs to the HIBADH-related family. 3-hydroxyisobutyrate dehydrogenase subfamily.</text>
</comment>
<dbReference type="SUPFAM" id="SSF48179">
    <property type="entry name" value="6-phosphogluconate dehydrogenase C-terminal domain-like"/>
    <property type="match status" value="1"/>
</dbReference>
<dbReference type="SUPFAM" id="SSF51735">
    <property type="entry name" value="NAD(P)-binding Rossmann-fold domains"/>
    <property type="match status" value="1"/>
</dbReference>
<dbReference type="Gene3D" id="1.10.1040.10">
    <property type="entry name" value="N-(1-d-carboxylethyl)-l-norvaline Dehydrogenase, domain 2"/>
    <property type="match status" value="1"/>
</dbReference>
<reference evidence="10 11" key="1">
    <citation type="submission" date="2024-10" db="EMBL/GenBank/DDBJ databases">
        <title>Updated reference genomes for cyclostephanoid diatoms.</title>
        <authorList>
            <person name="Roberts W.R."/>
            <person name="Alverson A.J."/>
        </authorList>
    </citation>
    <scope>NUCLEOTIDE SEQUENCE [LARGE SCALE GENOMIC DNA]</scope>
    <source>
        <strain evidence="10 11">AJA232-27</strain>
    </source>
</reference>
<feature type="region of interest" description="Disordered" evidence="8">
    <location>
        <begin position="37"/>
        <end position="107"/>
    </location>
</feature>
<evidence type="ECO:0000256" key="2">
    <source>
        <dbReference type="ARBA" id="ARBA00006013"/>
    </source>
</evidence>
<dbReference type="PROSITE" id="PS00895">
    <property type="entry name" value="3_HYDROXYISOBUT_DH"/>
    <property type="match status" value="1"/>
</dbReference>
<evidence type="ECO:0000256" key="3">
    <source>
        <dbReference type="ARBA" id="ARBA00012991"/>
    </source>
</evidence>
<dbReference type="Gene3D" id="3.40.50.720">
    <property type="entry name" value="NAD(P)-binding Rossmann-like Domain"/>
    <property type="match status" value="1"/>
</dbReference>
<feature type="domain" description="6-phosphogluconate dehydrogenase NADP-binding" evidence="9">
    <location>
        <begin position="375"/>
        <end position="541"/>
    </location>
</feature>
<sequence length="659" mass="70565">MTMSQNDLAAADAVMLMTDNDDNNIEGAAPAQTIIVPSAPSSPAATSTSDNDNISVGSGCSSKSEERRRRRENWRREHENQLRLDGTFPRRHSRDIEDDDSSAMNSRKAVSARVVQHLGTKSTAKPHTLPPAVSDDVRVRSNLLRTLGIQKEGNLDKKKVQIGGSPIVTANGGGGMHRTIPSAGGGEVPFAGLSDNTNIMVGNTASSRSLLSNVRLKEELKYDSDEDIESYSRNSYHRFFGRRQPQQQPSSSSNGNDNRVSSNGTATTTTNNKQRNRRRLVISNDVQVVPIPMRSEYSNRIKERMYSGRVELSENAQRNVVEFEAEGWDATTVLDDEAQFYKNIVGNSSSNNPTWLESPRALSSSSSSDTESKLKVAFVGLGNMGLRMALNLARPRSGVDEAPMPPMHLTVYDLHQANITAFFNHAEKMEEIVNSSATILSAASDLVSLGESNPDFVITSLPTCAASEAVVGDVVKSLPANSIDNSSGGCTFVDTSTISPSISKKLHQLVTSISPHHNYVDAPVSGGVKGASDASLTFMVGICEAMNLGNALRVDPTVLAGVMNVSTAKCWSSEINNPHPAVAKALGSGASANGYEGGFATALMLKDLNLAVDAGEEEGLALPLAGLTRDLYKLASVHGYGGKDFGVMLDFLRGSSECR</sequence>
<dbReference type="GO" id="GO:0009083">
    <property type="term" value="P:branched-chain amino acid catabolic process"/>
    <property type="evidence" value="ECO:0007669"/>
    <property type="project" value="UniProtKB-KW"/>
</dbReference>
<dbReference type="EMBL" id="JALLBG020000108">
    <property type="protein sequence ID" value="KAL3764319.1"/>
    <property type="molecule type" value="Genomic_DNA"/>
</dbReference>
<keyword evidence="6" id="KW-0520">NAD</keyword>
<protein>
    <recommendedName>
        <fullName evidence="3">3-hydroxyisobutyrate dehydrogenase</fullName>
        <ecNumber evidence="3">1.1.1.31</ecNumber>
    </recommendedName>
</protein>
<feature type="compositionally biased region" description="Low complexity" evidence="8">
    <location>
        <begin position="263"/>
        <end position="273"/>
    </location>
</feature>
<dbReference type="InterPro" id="IPR006115">
    <property type="entry name" value="6PGDH_NADP-bd"/>
</dbReference>
<feature type="compositionally biased region" description="Polar residues" evidence="8">
    <location>
        <begin position="50"/>
        <end position="62"/>
    </location>
</feature>
<evidence type="ECO:0000259" key="9">
    <source>
        <dbReference type="Pfam" id="PF03446"/>
    </source>
</evidence>
<feature type="compositionally biased region" description="Low complexity" evidence="8">
    <location>
        <begin position="37"/>
        <end position="49"/>
    </location>
</feature>